<evidence type="ECO:0000313" key="1">
    <source>
        <dbReference type="EMBL" id="CAH1207740.1"/>
    </source>
</evidence>
<evidence type="ECO:0000313" key="2">
    <source>
        <dbReference type="Proteomes" id="UP000838686"/>
    </source>
</evidence>
<comment type="caution">
    <text evidence="1">The sequence shown here is derived from an EMBL/GenBank/DDBJ whole genome shotgun (WGS) entry which is preliminary data.</text>
</comment>
<dbReference type="Gene3D" id="3.40.50.300">
    <property type="entry name" value="P-loop containing nucleotide triphosphate hydrolases"/>
    <property type="match status" value="1"/>
</dbReference>
<dbReference type="EMBL" id="CAKMMF010000014">
    <property type="protein sequence ID" value="CAH1207740.1"/>
    <property type="molecule type" value="Genomic_DNA"/>
</dbReference>
<gene>
    <name evidence="1" type="ORF">PAECIP111893_02768</name>
</gene>
<proteinExistence type="predicted"/>
<evidence type="ECO:0008006" key="3">
    <source>
        <dbReference type="Google" id="ProtNLM"/>
    </source>
</evidence>
<name>A0ABN8GFD8_9BACL</name>
<sequence>MLVAFWGPAPGQTCTSSSMIAVAAMLALDYPLKIAITHNQQGETVMEKSFSKLRFGTGMRGTSGGLDAILRLAECDLLTPITLRDHTESILKERLDLIAGAQSGEGEPFTRALPRIIHAALRYYDILFFDLGAGYGNAVTEQVLKQADLVVVTLNQSEALLDKYFASVARIANPGKGKRLFCVGSYEPVSRLTLNRIMKNYRITSKEIVAVPRSVRYMDAMNDGNILDYILRAMAVRKRLLEYDGNVSFIAGVRQAGRKVLELLDLAPLEEVDLEAQ</sequence>
<protein>
    <recommendedName>
        <fullName evidence="3">AAA domain-containing protein</fullName>
    </recommendedName>
</protein>
<keyword evidence="2" id="KW-1185">Reference proteome</keyword>
<organism evidence="1 2">
    <name type="scientific">Paenibacillus plantiphilus</name>
    <dbReference type="NCBI Taxonomy" id="2905650"/>
    <lineage>
        <taxon>Bacteria</taxon>
        <taxon>Bacillati</taxon>
        <taxon>Bacillota</taxon>
        <taxon>Bacilli</taxon>
        <taxon>Bacillales</taxon>
        <taxon>Paenibacillaceae</taxon>
        <taxon>Paenibacillus</taxon>
    </lineage>
</organism>
<dbReference type="RefSeq" id="WP_236343077.1">
    <property type="nucleotide sequence ID" value="NZ_CAKMMF010000014.1"/>
</dbReference>
<dbReference type="Proteomes" id="UP000838686">
    <property type="component" value="Unassembled WGS sequence"/>
</dbReference>
<dbReference type="InterPro" id="IPR027417">
    <property type="entry name" value="P-loop_NTPase"/>
</dbReference>
<reference evidence="1" key="1">
    <citation type="submission" date="2022-01" db="EMBL/GenBank/DDBJ databases">
        <authorList>
            <person name="Criscuolo A."/>
        </authorList>
    </citation>
    <scope>NUCLEOTIDE SEQUENCE</scope>
    <source>
        <strain evidence="1">CIP111893</strain>
    </source>
</reference>
<accession>A0ABN8GFD8</accession>